<evidence type="ECO:0000313" key="1">
    <source>
        <dbReference type="EnsemblPlants" id="AVESA.00010b.r2.5DG0939980.2.CDS"/>
    </source>
</evidence>
<accession>A0ACD5Y4D9</accession>
<sequence>MLLSAGRNNTQGPPSCIILPIFGIAGSGKTTLAQLVFNDDAHSLQEYNFRVWVYVSPELDFHKICQSILRQVMLGEGKKEEINDHGSNSDVAGMEHIMKCLQELLNGKKVLLVLDDLWEEDSIQLQLLKSMIIFLVDKVDVIVTTCNQAIAWKVCTAGPYKLNPLGDDTCWELIKKSICLEEQNEELEKIGLEIASKCWGLPSAAQAIAGMLDSRDPTRWEKVMRTDMRDISFGAYLPSRIMLSTFNLSYMGMPPDFRLCVDYCCNIFPNDHNIGKDDLTHQWIALHLIETFKILPATQVAEDYIRRLLDMSFLQTAKSEHARVVEDKGAILFTMHNLVNILTHELRQSKRYSLKTNHCGKLDNDDYARALRCVGCSRMEINNDTFSSKSCLHVLELKESGVQKLPDSICKLRHLGYLKISQFSGLVTLPESFGHLINLLHVDLSGCSGITNLPESFGDLIHLVHVNLSGCSGLVSLPESFGKLLNLVYFNLSDCTGIVTLPELFGDLVNLSHIDLSRCHRLSETLEVLKRFVKLVYLDLSFWSCFQGIEKCLGRLTNLEHLDLSNPCCYLAQQHSNLQDIKNAMGKLTKLRYLNLSMCLNPIFYHHQSQEESLQYIQSCISGLSSLEHLNLSHNSFLFDLPQSLGDLNRLHTLNLSGCIRLKKVGEMKSLKFIALRNCQGLESCKFVVRVVDDDDTYSSSNIVQLEDVNCQELQISCLEKVKSKEEAQRIRLVEKQKLEKLKLSWTLDSIRLVEDSDLLGKLVPPPNLQCLEVNGYNSTCLPDYLGDLTSLQELKIICCKQLIYLPDSIQKLTNLENLCIFNCPELEKWCQLEDNKKMLAHIPNKNYEYAPPYCLLFYYSLIFTFLQLLAHVLLLGVSYVEKTE</sequence>
<proteinExistence type="predicted"/>
<keyword evidence="2" id="KW-1185">Reference proteome</keyword>
<reference evidence="1" key="1">
    <citation type="submission" date="2021-05" db="EMBL/GenBank/DDBJ databases">
        <authorList>
            <person name="Scholz U."/>
            <person name="Mascher M."/>
            <person name="Fiebig A."/>
        </authorList>
    </citation>
    <scope>NUCLEOTIDE SEQUENCE [LARGE SCALE GENOMIC DNA]</scope>
</reference>
<name>A0ACD5Y4D9_AVESA</name>
<reference evidence="1" key="2">
    <citation type="submission" date="2025-09" db="UniProtKB">
        <authorList>
            <consortium name="EnsemblPlants"/>
        </authorList>
    </citation>
    <scope>IDENTIFICATION</scope>
</reference>
<dbReference type="Proteomes" id="UP001732700">
    <property type="component" value="Chromosome 5D"/>
</dbReference>
<protein>
    <submittedName>
        <fullName evidence="1">Uncharacterized protein</fullName>
    </submittedName>
</protein>
<evidence type="ECO:0000313" key="2">
    <source>
        <dbReference type="Proteomes" id="UP001732700"/>
    </source>
</evidence>
<dbReference type="EnsemblPlants" id="AVESA.00010b.r2.5DG0939980.2">
    <property type="protein sequence ID" value="AVESA.00010b.r2.5DG0939980.2.CDS"/>
    <property type="gene ID" value="AVESA.00010b.r2.5DG0939980"/>
</dbReference>
<organism evidence="1 2">
    <name type="scientific">Avena sativa</name>
    <name type="common">Oat</name>
    <dbReference type="NCBI Taxonomy" id="4498"/>
    <lineage>
        <taxon>Eukaryota</taxon>
        <taxon>Viridiplantae</taxon>
        <taxon>Streptophyta</taxon>
        <taxon>Embryophyta</taxon>
        <taxon>Tracheophyta</taxon>
        <taxon>Spermatophyta</taxon>
        <taxon>Magnoliopsida</taxon>
        <taxon>Liliopsida</taxon>
        <taxon>Poales</taxon>
        <taxon>Poaceae</taxon>
        <taxon>BOP clade</taxon>
        <taxon>Pooideae</taxon>
        <taxon>Poodae</taxon>
        <taxon>Poeae</taxon>
        <taxon>Poeae Chloroplast Group 1 (Aveneae type)</taxon>
        <taxon>Aveninae</taxon>
        <taxon>Avena</taxon>
    </lineage>
</organism>